<proteinExistence type="predicted"/>
<sequence length="200" mass="23074">MKLLQKPFIIYLNLPLLMLTGCYSLVKLSDHDVTTNDPKAFKNISKFSIALTSQIDTNAIYKECCSLFTLESSLFGFAKVSKHEFYNRTDGYVNYYRFYGNGHCNSFMLKANQKNLNRHDFDPTRTGHRGVYYIDKKGNVKVDLFTQIGELSSLRSSFGIRTETLTFNGDTIFLNRGDDNYSSVYIKMKVQDEIQQIKGW</sequence>
<name>A0A9X2JF99_9SPHI</name>
<accession>A0A9X2JF99</accession>
<protein>
    <recommendedName>
        <fullName evidence="3">Lipoprotein</fullName>
    </recommendedName>
</protein>
<dbReference type="PROSITE" id="PS51257">
    <property type="entry name" value="PROKAR_LIPOPROTEIN"/>
    <property type="match status" value="1"/>
</dbReference>
<dbReference type="Proteomes" id="UP001155182">
    <property type="component" value="Unassembled WGS sequence"/>
</dbReference>
<reference evidence="1" key="1">
    <citation type="submission" date="2022-06" db="EMBL/GenBank/DDBJ databases">
        <title>Solitalea sp. MAHUQ-68 isolated from rhizospheric soil.</title>
        <authorList>
            <person name="Huq M.A."/>
        </authorList>
    </citation>
    <scope>NUCLEOTIDE SEQUENCE</scope>
    <source>
        <strain evidence="1">MAHUQ-68</strain>
    </source>
</reference>
<gene>
    <name evidence="1" type="ORF">NF867_09870</name>
</gene>
<organism evidence="1 2">
    <name type="scientific">Solitalea agri</name>
    <dbReference type="NCBI Taxonomy" id="2953739"/>
    <lineage>
        <taxon>Bacteria</taxon>
        <taxon>Pseudomonadati</taxon>
        <taxon>Bacteroidota</taxon>
        <taxon>Sphingobacteriia</taxon>
        <taxon>Sphingobacteriales</taxon>
        <taxon>Sphingobacteriaceae</taxon>
        <taxon>Solitalea</taxon>
    </lineage>
</organism>
<keyword evidence="2" id="KW-1185">Reference proteome</keyword>
<evidence type="ECO:0008006" key="3">
    <source>
        <dbReference type="Google" id="ProtNLM"/>
    </source>
</evidence>
<comment type="caution">
    <text evidence="1">The sequence shown here is derived from an EMBL/GenBank/DDBJ whole genome shotgun (WGS) entry which is preliminary data.</text>
</comment>
<dbReference type="AlphaFoldDB" id="A0A9X2JF99"/>
<dbReference type="EMBL" id="JAMWYS010000032">
    <property type="protein sequence ID" value="MCO4293171.1"/>
    <property type="molecule type" value="Genomic_DNA"/>
</dbReference>
<evidence type="ECO:0000313" key="2">
    <source>
        <dbReference type="Proteomes" id="UP001155182"/>
    </source>
</evidence>
<evidence type="ECO:0000313" key="1">
    <source>
        <dbReference type="EMBL" id="MCO4293171.1"/>
    </source>
</evidence>